<dbReference type="Gene3D" id="3.40.50.450">
    <property type="match status" value="1"/>
</dbReference>
<keyword evidence="2" id="KW-1185">Reference proteome</keyword>
<reference evidence="2" key="1">
    <citation type="submission" date="2023-07" db="EMBL/GenBank/DDBJ databases">
        <title>Novel species in the genus Lipingzhangella isolated from Sambhar Salt Lake.</title>
        <authorList>
            <person name="Jiya N."/>
            <person name="Kajale S."/>
            <person name="Sharma A."/>
        </authorList>
    </citation>
    <scope>NUCLEOTIDE SEQUENCE [LARGE SCALE GENOMIC DNA]</scope>
    <source>
        <strain evidence="2">LS1_29</strain>
    </source>
</reference>
<evidence type="ECO:0000313" key="2">
    <source>
        <dbReference type="Proteomes" id="UP001250214"/>
    </source>
</evidence>
<gene>
    <name evidence="1" type="ORF">RIF23_01365</name>
</gene>
<proteinExistence type="predicted"/>
<comment type="caution">
    <text evidence="1">The sequence shown here is derived from an EMBL/GenBank/DDBJ whole genome shotgun (WGS) entry which is preliminary data.</text>
</comment>
<dbReference type="PANTHER" id="PTHR38440:SF1">
    <property type="entry name" value="UPF0398 PROTEIN SPR0331"/>
    <property type="match status" value="1"/>
</dbReference>
<dbReference type="RefSeq" id="WP_310910445.1">
    <property type="nucleotide sequence ID" value="NZ_JAVLVT010000001.1"/>
</dbReference>
<dbReference type="InterPro" id="IPR010697">
    <property type="entry name" value="YspA"/>
</dbReference>
<evidence type="ECO:0000313" key="1">
    <source>
        <dbReference type="EMBL" id="MDS1268936.1"/>
    </source>
</evidence>
<accession>A0ABU2H0V2</accession>
<dbReference type="PANTHER" id="PTHR38440">
    <property type="entry name" value="UPF0398 PROTEIN YPSA"/>
    <property type="match status" value="1"/>
</dbReference>
<sequence length="167" mass="18323">MRRIAVTGHRALPTTAIPIIARHIRRHLRERAQVLSDETRGPTGLTGLSCLADGADTLFATELLALGGSLEVIVPARTYRDELPDQHHPRYDELLAQATHVHRLAYPESTPQAHLAASQYMVDHAEELVAVWDGLPARGPGGTADVVAYAHRRQVPVTVIWPEGTVR</sequence>
<name>A0ABU2H0V2_9ACTN</name>
<dbReference type="EMBL" id="JAVLVT010000001">
    <property type="protein sequence ID" value="MDS1268936.1"/>
    <property type="molecule type" value="Genomic_DNA"/>
</dbReference>
<organism evidence="1 2">
    <name type="scientific">Lipingzhangella rawalii</name>
    <dbReference type="NCBI Taxonomy" id="2055835"/>
    <lineage>
        <taxon>Bacteria</taxon>
        <taxon>Bacillati</taxon>
        <taxon>Actinomycetota</taxon>
        <taxon>Actinomycetes</taxon>
        <taxon>Streptosporangiales</taxon>
        <taxon>Nocardiopsidaceae</taxon>
        <taxon>Lipingzhangella</taxon>
    </lineage>
</organism>
<dbReference type="SUPFAM" id="SSF102405">
    <property type="entry name" value="MCP/YpsA-like"/>
    <property type="match status" value="1"/>
</dbReference>
<protein>
    <submittedName>
        <fullName evidence="1">Uncharacterized protein</fullName>
    </submittedName>
</protein>
<dbReference type="Proteomes" id="UP001250214">
    <property type="component" value="Unassembled WGS sequence"/>
</dbReference>